<dbReference type="InterPro" id="IPR011989">
    <property type="entry name" value="ARM-like"/>
</dbReference>
<dbReference type="Gene3D" id="1.25.10.10">
    <property type="entry name" value="Leucine-rich Repeat Variant"/>
    <property type="match status" value="1"/>
</dbReference>
<evidence type="ECO:0000313" key="2">
    <source>
        <dbReference type="EMBL" id="TWG02105.1"/>
    </source>
</evidence>
<feature type="region of interest" description="Disordered" evidence="1">
    <location>
        <begin position="1"/>
        <end position="20"/>
    </location>
</feature>
<sequence length="524" mass="56236">MDGPPPAPVAHGRAPAGNGTDRLAARRCAPWRAATAVLREAFAVPEPGPVAAPVSDAVRAWRSALADAVRVPDALADFRRTDDGTVSSRDRLAALIEAHRGADPGVRAALIDWMTRLQPLDAPPWTLAETARAPEPPPRRVRADDLDQPRSAALRERLLAMLGSAEAGRRRTAAEALARWPEPEARLAVLRAYLNGRVGLPAAAGLDHALGDIGESELRGDGILRDKVAGAAVGLDPGERERLVPLLLEWWEHAPPAVARAVGDALRAHPADALAEALGDRLDAGAWGFLDLLAGRPLLRTPALTRTCRRLRTEGRHELADRLILVEGPLRGPDAGRQDAAALAVLRDRDAALPAAPGQRPTRRELMDLAATGTPEQICRALTALAEAHPGPEPDRDPHLLHLLGELLTHPRPGVRLRAHRTARAMLERTAYLRHTEQLLDDPRPDVVRMALRTLCRAGWEPAIPAVTGLLGHPHAVVRGAAAEALAELGRAAVPALRHAAARARPDRRSRYTDVLDRIGAGEH</sequence>
<dbReference type="EMBL" id="VIWW01000001">
    <property type="protein sequence ID" value="TWG02105.1"/>
    <property type="molecule type" value="Genomic_DNA"/>
</dbReference>
<protein>
    <submittedName>
        <fullName evidence="2">HEAT repeat protein</fullName>
    </submittedName>
</protein>
<organism evidence="2 3">
    <name type="scientific">Streptomyces brevispora</name>
    <dbReference type="NCBI Taxonomy" id="887462"/>
    <lineage>
        <taxon>Bacteria</taxon>
        <taxon>Bacillati</taxon>
        <taxon>Actinomycetota</taxon>
        <taxon>Actinomycetes</taxon>
        <taxon>Kitasatosporales</taxon>
        <taxon>Streptomycetaceae</taxon>
        <taxon>Streptomyces</taxon>
    </lineage>
</organism>
<accession>A0A561URW6</accession>
<evidence type="ECO:0000256" key="1">
    <source>
        <dbReference type="SAM" id="MobiDB-lite"/>
    </source>
</evidence>
<dbReference type="Pfam" id="PF13646">
    <property type="entry name" value="HEAT_2"/>
    <property type="match status" value="1"/>
</dbReference>
<name>A0A561URW6_9ACTN</name>
<dbReference type="OrthoDB" id="3272910at2"/>
<proteinExistence type="predicted"/>
<evidence type="ECO:0000313" key="3">
    <source>
        <dbReference type="Proteomes" id="UP000318186"/>
    </source>
</evidence>
<comment type="caution">
    <text evidence="2">The sequence shown here is derived from an EMBL/GenBank/DDBJ whole genome shotgun (WGS) entry which is preliminary data.</text>
</comment>
<dbReference type="InterPro" id="IPR016024">
    <property type="entry name" value="ARM-type_fold"/>
</dbReference>
<dbReference type="SUPFAM" id="SSF48371">
    <property type="entry name" value="ARM repeat"/>
    <property type="match status" value="1"/>
</dbReference>
<reference evidence="2 3" key="1">
    <citation type="submission" date="2019-06" db="EMBL/GenBank/DDBJ databases">
        <title>Sequencing the genomes of 1000 actinobacteria strains.</title>
        <authorList>
            <person name="Klenk H.-P."/>
        </authorList>
    </citation>
    <scope>NUCLEOTIDE SEQUENCE [LARGE SCALE GENOMIC DNA]</scope>
    <source>
        <strain evidence="2 3">DSM 42059</strain>
    </source>
</reference>
<dbReference type="AlphaFoldDB" id="A0A561URW6"/>
<dbReference type="Proteomes" id="UP000318186">
    <property type="component" value="Unassembled WGS sequence"/>
</dbReference>
<gene>
    <name evidence="2" type="ORF">FHX80_11506</name>
</gene>